<keyword evidence="5 8" id="KW-0812">Transmembrane</keyword>
<feature type="transmembrane region" description="Helical" evidence="8">
    <location>
        <begin position="154"/>
        <end position="184"/>
    </location>
</feature>
<name>A0A1A8Y104_9PROT</name>
<accession>A0A1A8Y104</accession>
<evidence type="ECO:0000256" key="5">
    <source>
        <dbReference type="ARBA" id="ARBA00022692"/>
    </source>
</evidence>
<feature type="transmembrane region" description="Helical" evidence="8">
    <location>
        <begin position="415"/>
        <end position="431"/>
    </location>
</feature>
<feature type="domain" description="ArnT-like N-terminal" evidence="9">
    <location>
        <begin position="66"/>
        <end position="197"/>
    </location>
</feature>
<dbReference type="EMBL" id="FLQX01000162">
    <property type="protein sequence ID" value="SBT10028.1"/>
    <property type="molecule type" value="Genomic_DNA"/>
</dbReference>
<feature type="transmembrane region" description="Helical" evidence="8">
    <location>
        <begin position="320"/>
        <end position="340"/>
    </location>
</feature>
<proteinExistence type="predicted"/>
<dbReference type="Pfam" id="PF02366">
    <property type="entry name" value="PMT"/>
    <property type="match status" value="1"/>
</dbReference>
<feature type="transmembrane region" description="Helical" evidence="8">
    <location>
        <begin position="196"/>
        <end position="215"/>
    </location>
</feature>
<keyword evidence="4" id="KW-0808">Transferase</keyword>
<sequence>MAVAVAGLLLFTVGLWDQEFTGFETRFAVFAREMLRLGLSIFPKTYGEPYPDYPATSTLLIWLSSLPFGAVNRFTATLPTAIASALNLALTYRLLCYVSRQWAFIAVCFELLTATFLVEARAISLDQMLATITLACFVLAYRRDHQATTAQRPVLWIFILLVVGFSIRGPMGIVIPVGVLCSYYATTNQWRTVFKIGLPALALLIACWFSMLFLARMEGGEAFVADVIRMQVTGRLSGGEGMPARTYYLVNGLGAFALSLPVAMMVIVPVLLAAFPGLRIPYLKKENSASWEPSLRMATLLVAWLLVVLIGLSIPEAKKARYLLPAVPAMAALAAYVFIAQGNRYLSAIHQVLQKLLLILPTVCGALVLLAEGYLKQHHPQIALHSSVLLILLAACQLQQLLALRARPAAQRDRMIVAVAVTAFWLTNVLLREPAEIQLHSARPFVQAVERLRAENPAPLVMYGIGRDSLAIAYHVNVDGEFQPQFIDRPAQLAELSYPVYLLISARNMAAMAGENATQPKPRWPAPVGHGLLRESEYSVYYLEHSP</sequence>
<dbReference type="InterPro" id="IPR003342">
    <property type="entry name" value="ArnT-like_N"/>
</dbReference>
<dbReference type="Proteomes" id="UP000199169">
    <property type="component" value="Unassembled WGS sequence"/>
</dbReference>
<reference evidence="10 11" key="1">
    <citation type="submission" date="2016-06" db="EMBL/GenBank/DDBJ databases">
        <authorList>
            <person name="Kjaerup R.B."/>
            <person name="Dalgaard T.S."/>
            <person name="Juul-Madsen H.R."/>
        </authorList>
    </citation>
    <scope>NUCLEOTIDE SEQUENCE [LARGE SCALE GENOMIC DNA]</scope>
    <source>
        <strain evidence="10">3</strain>
    </source>
</reference>
<dbReference type="GO" id="GO:0009103">
    <property type="term" value="P:lipopolysaccharide biosynthetic process"/>
    <property type="evidence" value="ECO:0007669"/>
    <property type="project" value="UniProtKB-ARBA"/>
</dbReference>
<dbReference type="GO" id="GO:0016763">
    <property type="term" value="F:pentosyltransferase activity"/>
    <property type="evidence" value="ECO:0007669"/>
    <property type="project" value="TreeGrafter"/>
</dbReference>
<feature type="transmembrane region" description="Helical" evidence="8">
    <location>
        <begin position="352"/>
        <end position="370"/>
    </location>
</feature>
<dbReference type="GO" id="GO:0006493">
    <property type="term" value="P:protein O-linked glycosylation"/>
    <property type="evidence" value="ECO:0007669"/>
    <property type="project" value="InterPro"/>
</dbReference>
<evidence type="ECO:0000256" key="3">
    <source>
        <dbReference type="ARBA" id="ARBA00022676"/>
    </source>
</evidence>
<dbReference type="GO" id="GO:0000030">
    <property type="term" value="F:mannosyltransferase activity"/>
    <property type="evidence" value="ECO:0007669"/>
    <property type="project" value="InterPro"/>
</dbReference>
<evidence type="ECO:0000313" key="11">
    <source>
        <dbReference type="Proteomes" id="UP000199169"/>
    </source>
</evidence>
<dbReference type="PANTHER" id="PTHR33908">
    <property type="entry name" value="MANNOSYLTRANSFERASE YKCB-RELATED"/>
    <property type="match status" value="1"/>
</dbReference>
<feature type="transmembrane region" description="Helical" evidence="8">
    <location>
        <begin position="382"/>
        <end position="403"/>
    </location>
</feature>
<evidence type="ECO:0000256" key="8">
    <source>
        <dbReference type="SAM" id="Phobius"/>
    </source>
</evidence>
<evidence type="ECO:0000256" key="7">
    <source>
        <dbReference type="ARBA" id="ARBA00023136"/>
    </source>
</evidence>
<protein>
    <recommendedName>
        <fullName evidence="9">ArnT-like N-terminal domain-containing protein</fullName>
    </recommendedName>
</protein>
<keyword evidence="11" id="KW-1185">Reference proteome</keyword>
<evidence type="ECO:0000256" key="6">
    <source>
        <dbReference type="ARBA" id="ARBA00022989"/>
    </source>
</evidence>
<dbReference type="GO" id="GO:0005886">
    <property type="term" value="C:plasma membrane"/>
    <property type="evidence" value="ECO:0007669"/>
    <property type="project" value="UniProtKB-SubCell"/>
</dbReference>
<comment type="subcellular location">
    <subcellularLocation>
        <location evidence="1">Cell membrane</location>
        <topology evidence="1">Multi-pass membrane protein</topology>
    </subcellularLocation>
</comment>
<dbReference type="STRING" id="1860102.ACCAA_810059"/>
<keyword evidence="7 8" id="KW-0472">Membrane</keyword>
<dbReference type="PANTHER" id="PTHR33908:SF3">
    <property type="entry name" value="UNDECAPRENYL PHOSPHATE-ALPHA-4-AMINO-4-DEOXY-L-ARABINOSE ARABINOSYL TRANSFERASE"/>
    <property type="match status" value="1"/>
</dbReference>
<feature type="transmembrane region" description="Helical" evidence="8">
    <location>
        <begin position="253"/>
        <end position="275"/>
    </location>
</feature>
<organism evidence="10 11">
    <name type="scientific">Candidatus Accumulibacter aalborgensis</name>
    <dbReference type="NCBI Taxonomy" id="1860102"/>
    <lineage>
        <taxon>Bacteria</taxon>
        <taxon>Pseudomonadati</taxon>
        <taxon>Pseudomonadota</taxon>
        <taxon>Betaproteobacteria</taxon>
        <taxon>Candidatus Accumulibacter</taxon>
    </lineage>
</organism>
<feature type="transmembrane region" description="Helical" evidence="8">
    <location>
        <begin position="295"/>
        <end position="314"/>
    </location>
</feature>
<evidence type="ECO:0000259" key="9">
    <source>
        <dbReference type="Pfam" id="PF02366"/>
    </source>
</evidence>
<keyword evidence="3" id="KW-0328">Glycosyltransferase</keyword>
<keyword evidence="2" id="KW-1003">Cell membrane</keyword>
<dbReference type="AlphaFoldDB" id="A0A1A8Y104"/>
<evidence type="ECO:0000256" key="4">
    <source>
        <dbReference type="ARBA" id="ARBA00022679"/>
    </source>
</evidence>
<evidence type="ECO:0000256" key="1">
    <source>
        <dbReference type="ARBA" id="ARBA00004651"/>
    </source>
</evidence>
<gene>
    <name evidence="10" type="ORF">ACCAA_810059</name>
</gene>
<keyword evidence="6 8" id="KW-1133">Transmembrane helix</keyword>
<dbReference type="InterPro" id="IPR050297">
    <property type="entry name" value="LipidA_mod_glycosyltrf_83"/>
</dbReference>
<dbReference type="GO" id="GO:0010041">
    <property type="term" value="P:response to iron(III) ion"/>
    <property type="evidence" value="ECO:0007669"/>
    <property type="project" value="TreeGrafter"/>
</dbReference>
<evidence type="ECO:0000313" key="10">
    <source>
        <dbReference type="EMBL" id="SBT10028.1"/>
    </source>
</evidence>
<evidence type="ECO:0000256" key="2">
    <source>
        <dbReference type="ARBA" id="ARBA00022475"/>
    </source>
</evidence>
<feature type="transmembrane region" description="Helical" evidence="8">
    <location>
        <begin position="125"/>
        <end position="142"/>
    </location>
</feature>